<organism evidence="5 6">
    <name type="scientific">Malus baccata</name>
    <name type="common">Siberian crab apple</name>
    <name type="synonym">Pyrus baccata</name>
    <dbReference type="NCBI Taxonomy" id="106549"/>
    <lineage>
        <taxon>Eukaryota</taxon>
        <taxon>Viridiplantae</taxon>
        <taxon>Streptophyta</taxon>
        <taxon>Embryophyta</taxon>
        <taxon>Tracheophyta</taxon>
        <taxon>Spermatophyta</taxon>
        <taxon>Magnoliopsida</taxon>
        <taxon>eudicotyledons</taxon>
        <taxon>Gunneridae</taxon>
        <taxon>Pentapetalae</taxon>
        <taxon>rosids</taxon>
        <taxon>fabids</taxon>
        <taxon>Rosales</taxon>
        <taxon>Rosaceae</taxon>
        <taxon>Amygdaloideae</taxon>
        <taxon>Maleae</taxon>
        <taxon>Malus</taxon>
    </lineage>
</organism>
<dbReference type="Pfam" id="PF03081">
    <property type="entry name" value="Exo70_C"/>
    <property type="match status" value="1"/>
</dbReference>
<evidence type="ECO:0000256" key="1">
    <source>
        <dbReference type="ARBA" id="ARBA00006756"/>
    </source>
</evidence>
<keyword evidence="2 3" id="KW-0813">Transport</keyword>
<dbReference type="EMBL" id="VIEB01000147">
    <property type="protein sequence ID" value="TQE04025.1"/>
    <property type="molecule type" value="Genomic_DNA"/>
</dbReference>
<sequence length="132" mass="15071">MDREVLDLRYISWLNAVKISISILFNGKRILCDHVFLSSASIRESCFKDISREAATLLFGFLQVLVAVKSKNNSLDIFRLLDMYTAISVNWPEFESIFGFKSTAAVLSQALNLLLKLSELVIYVFFDFESMV</sequence>
<reference evidence="5 6" key="1">
    <citation type="journal article" date="2019" name="G3 (Bethesda)">
        <title>Sequencing of a Wild Apple (Malus baccata) Genome Unravels the Differences Between Cultivated and Wild Apple Species Regarding Disease Resistance and Cold Tolerance.</title>
        <authorList>
            <person name="Chen X."/>
        </authorList>
    </citation>
    <scope>NUCLEOTIDE SEQUENCE [LARGE SCALE GENOMIC DNA]</scope>
    <source>
        <strain evidence="6">cv. Shandingzi</strain>
        <tissue evidence="5">Leaves</tissue>
    </source>
</reference>
<evidence type="ECO:0000313" key="6">
    <source>
        <dbReference type="Proteomes" id="UP000315295"/>
    </source>
</evidence>
<dbReference type="Gene3D" id="1.20.1280.170">
    <property type="entry name" value="Exocyst complex component Exo70"/>
    <property type="match status" value="1"/>
</dbReference>
<keyword evidence="6" id="KW-1185">Reference proteome</keyword>
<dbReference type="GO" id="GO:0006887">
    <property type="term" value="P:exocytosis"/>
    <property type="evidence" value="ECO:0007669"/>
    <property type="project" value="UniProtKB-KW"/>
</dbReference>
<dbReference type="InterPro" id="IPR016159">
    <property type="entry name" value="Cullin_repeat-like_dom_sf"/>
</dbReference>
<dbReference type="GO" id="GO:0000145">
    <property type="term" value="C:exocyst"/>
    <property type="evidence" value="ECO:0007669"/>
    <property type="project" value="InterPro"/>
</dbReference>
<protein>
    <recommendedName>
        <fullName evidence="3">Exocyst subunit Exo70 family protein</fullName>
    </recommendedName>
</protein>
<evidence type="ECO:0000256" key="3">
    <source>
        <dbReference type="RuleBase" id="RU365026"/>
    </source>
</evidence>
<proteinExistence type="inferred from homology"/>
<name>A0A540MYZ8_MALBA</name>
<dbReference type="GO" id="GO:0015031">
    <property type="term" value="P:protein transport"/>
    <property type="evidence" value="ECO:0007669"/>
    <property type="project" value="UniProtKB-KW"/>
</dbReference>
<accession>A0A540MYZ8</accession>
<feature type="domain" description="Exocyst complex subunit Exo70 C-terminal" evidence="4">
    <location>
        <begin position="12"/>
        <end position="130"/>
    </location>
</feature>
<comment type="caution">
    <text evidence="5">The sequence shown here is derived from an EMBL/GenBank/DDBJ whole genome shotgun (WGS) entry which is preliminary data.</text>
</comment>
<dbReference type="PANTHER" id="PTHR12542:SF38">
    <property type="entry name" value="EXOCYST SUBUNIT EXO70 FAMILY PROTEIN"/>
    <property type="match status" value="1"/>
</dbReference>
<dbReference type="Proteomes" id="UP000315295">
    <property type="component" value="Unassembled WGS sequence"/>
</dbReference>
<evidence type="ECO:0000313" key="5">
    <source>
        <dbReference type="EMBL" id="TQE04025.1"/>
    </source>
</evidence>
<dbReference type="AlphaFoldDB" id="A0A540MYZ8"/>
<dbReference type="PANTHER" id="PTHR12542">
    <property type="entry name" value="EXOCYST COMPLEX PROTEIN EXO70"/>
    <property type="match status" value="1"/>
</dbReference>
<dbReference type="GO" id="GO:0005546">
    <property type="term" value="F:phosphatidylinositol-4,5-bisphosphate binding"/>
    <property type="evidence" value="ECO:0007669"/>
    <property type="project" value="InterPro"/>
</dbReference>
<gene>
    <name evidence="5" type="ORF">C1H46_010396</name>
</gene>
<dbReference type="STRING" id="106549.A0A540MYZ8"/>
<keyword evidence="3" id="KW-0268">Exocytosis</keyword>
<comment type="function">
    <text evidence="3">Component of the exocyst complex.</text>
</comment>
<keyword evidence="3" id="KW-0653">Protein transport</keyword>
<evidence type="ECO:0000256" key="2">
    <source>
        <dbReference type="ARBA" id="ARBA00022448"/>
    </source>
</evidence>
<dbReference type="InterPro" id="IPR046364">
    <property type="entry name" value="Exo70_C"/>
</dbReference>
<comment type="similarity">
    <text evidence="1 3">Belongs to the EXO70 family.</text>
</comment>
<evidence type="ECO:0000259" key="4">
    <source>
        <dbReference type="Pfam" id="PF03081"/>
    </source>
</evidence>
<dbReference type="InterPro" id="IPR004140">
    <property type="entry name" value="Exo70"/>
</dbReference>
<dbReference type="SUPFAM" id="SSF74788">
    <property type="entry name" value="Cullin repeat-like"/>
    <property type="match status" value="1"/>
</dbReference>